<dbReference type="EMBL" id="LK391709">
    <property type="protein sequence ID" value="CDR96759.1"/>
    <property type="molecule type" value="Genomic_DNA"/>
</dbReference>
<gene>
    <name evidence="2" type="ORF">BBBOND_0306630</name>
</gene>
<dbReference type="AlphaFoldDB" id="A0A061DCK2"/>
<feature type="transmembrane region" description="Helical" evidence="1">
    <location>
        <begin position="92"/>
        <end position="111"/>
    </location>
</feature>
<feature type="transmembrane region" description="Helical" evidence="1">
    <location>
        <begin position="25"/>
        <end position="51"/>
    </location>
</feature>
<feature type="transmembrane region" description="Helical" evidence="1">
    <location>
        <begin position="131"/>
        <end position="153"/>
    </location>
</feature>
<dbReference type="KEGG" id="bbig:BBBOND_0306630"/>
<proteinExistence type="predicted"/>
<evidence type="ECO:0000313" key="3">
    <source>
        <dbReference type="Proteomes" id="UP000033188"/>
    </source>
</evidence>
<dbReference type="RefSeq" id="XP_012768945.1">
    <property type="nucleotide sequence ID" value="XM_012913491.1"/>
</dbReference>
<name>A0A061DCK2_BABBI</name>
<dbReference type="Proteomes" id="UP000033188">
    <property type="component" value="Chromosome 3"/>
</dbReference>
<dbReference type="OrthoDB" id="365776at2759"/>
<keyword evidence="3" id="KW-1185">Reference proteome</keyword>
<feature type="transmembrane region" description="Helical" evidence="1">
    <location>
        <begin position="57"/>
        <end position="80"/>
    </location>
</feature>
<keyword evidence="1" id="KW-1133">Transmembrane helix</keyword>
<keyword evidence="1" id="KW-0472">Membrane</keyword>
<dbReference type="GeneID" id="24565300"/>
<accession>A0A061DCK2</accession>
<keyword evidence="1" id="KW-0812">Transmembrane</keyword>
<reference evidence="3" key="1">
    <citation type="journal article" date="2014" name="Nucleic Acids Res.">
        <title>The evolutionary dynamics of variant antigen genes in Babesia reveal a history of genomic innovation underlying host-parasite interaction.</title>
        <authorList>
            <person name="Jackson A.P."/>
            <person name="Otto T.D."/>
            <person name="Darby A."/>
            <person name="Ramaprasad A."/>
            <person name="Xia D."/>
            <person name="Echaide I.E."/>
            <person name="Farber M."/>
            <person name="Gahlot S."/>
            <person name="Gamble J."/>
            <person name="Gupta D."/>
            <person name="Gupta Y."/>
            <person name="Jackson L."/>
            <person name="Malandrin L."/>
            <person name="Malas T.B."/>
            <person name="Moussa E."/>
            <person name="Nair M."/>
            <person name="Reid A.J."/>
            <person name="Sanders M."/>
            <person name="Sharma J."/>
            <person name="Tracey A."/>
            <person name="Quail M.A."/>
            <person name="Weir W."/>
            <person name="Wastling J.M."/>
            <person name="Hall N."/>
            <person name="Willadsen P."/>
            <person name="Lingelbach K."/>
            <person name="Shiels B."/>
            <person name="Tait A."/>
            <person name="Berriman M."/>
            <person name="Allred D.R."/>
            <person name="Pain A."/>
        </authorList>
    </citation>
    <scope>NUCLEOTIDE SEQUENCE [LARGE SCALE GENOMIC DNA]</scope>
    <source>
        <strain evidence="3">Bond</strain>
    </source>
</reference>
<evidence type="ECO:0000313" key="2">
    <source>
        <dbReference type="EMBL" id="CDR96759.1"/>
    </source>
</evidence>
<dbReference type="VEuPathDB" id="PiroplasmaDB:BBBOND_0306630"/>
<protein>
    <submittedName>
        <fullName evidence="2">Membrane protein, putative</fullName>
    </submittedName>
</protein>
<dbReference type="OMA" id="NMCATIT"/>
<sequence>MDNAEVVAEPTIGTMEWLDKNLKKMMIVLSSLSLLFCAALCGYTVYIFGYIADKTMYNLAVMMAVFVAALTLSDIVGLFAAALESEGFTALFTYNNMCATITTLVLSGVHFGKAVYIGKQFRAEDNLASTFFVTATGLITMAILHATMVFIGFRYKRLLSRRANVIELKLNDTVFTTINDLNQTQAISFPKTLNAV</sequence>
<evidence type="ECO:0000256" key="1">
    <source>
        <dbReference type="SAM" id="Phobius"/>
    </source>
</evidence>
<organism evidence="2 3">
    <name type="scientific">Babesia bigemina</name>
    <dbReference type="NCBI Taxonomy" id="5866"/>
    <lineage>
        <taxon>Eukaryota</taxon>
        <taxon>Sar</taxon>
        <taxon>Alveolata</taxon>
        <taxon>Apicomplexa</taxon>
        <taxon>Aconoidasida</taxon>
        <taxon>Piroplasmida</taxon>
        <taxon>Babesiidae</taxon>
        <taxon>Babesia</taxon>
    </lineage>
</organism>